<protein>
    <recommendedName>
        <fullName evidence="2">WD40 repeat protein</fullName>
    </recommendedName>
</protein>
<dbReference type="InterPro" id="IPR011659">
    <property type="entry name" value="WD40"/>
</dbReference>
<name>A0AA49GNY8_9BACT</name>
<proteinExistence type="predicted"/>
<dbReference type="AlphaFoldDB" id="A0AA49GNY8"/>
<organism evidence="1">
    <name type="scientific">Roseihalotalea indica</name>
    <dbReference type="NCBI Taxonomy" id="2867963"/>
    <lineage>
        <taxon>Bacteria</taxon>
        <taxon>Pseudomonadati</taxon>
        <taxon>Bacteroidota</taxon>
        <taxon>Cytophagia</taxon>
        <taxon>Cytophagales</taxon>
        <taxon>Catalimonadaceae</taxon>
        <taxon>Roseihalotalea</taxon>
    </lineage>
</organism>
<reference evidence="1" key="2">
    <citation type="journal article" date="2024" name="Antonie Van Leeuwenhoek">
        <title>Roseihalotalea indica gen. nov., sp. nov., a halophilic Bacteroidetes from mesopelagic Southwest Indian Ocean with higher carbohydrate metabolic potential.</title>
        <authorList>
            <person name="Chen B."/>
            <person name="Zhang M."/>
            <person name="Lin D."/>
            <person name="Ye J."/>
            <person name="Tang K."/>
        </authorList>
    </citation>
    <scope>NUCLEOTIDE SEQUENCE</scope>
    <source>
        <strain evidence="1">TK19036</strain>
    </source>
</reference>
<sequence length="299" mass="34396">MRKKIMLLAYCFVLSHIASSQKVRSDYLGQKPPGNEPEVFAPGYISMPEQYEFGSVFSQSGDAFYYGVDVGGRSEIRFSRLVDGTWSRPEVLLSHDVYGYNDPMLSPSEDRLYFISDMPLEIEGDKKDIDIWYVEREPSGWSEPRNAGENINSQRNEYYISLSEQGTMYFASNVHANEGRLNNFDIYASGWVNGEFEEPVKLPEAINSKHYEADVFIAPDESYLIFCAIRPEGFGEGDLYISFKNPDDTWTQAKNMGEPVNNQFHQLCPFVTHDGKYFFFTSNKDIYWVNASIIENYRD</sequence>
<dbReference type="SUPFAM" id="SSF82171">
    <property type="entry name" value="DPP6 N-terminal domain-like"/>
    <property type="match status" value="1"/>
</dbReference>
<dbReference type="EMBL" id="CP120682">
    <property type="protein sequence ID" value="WKN35701.1"/>
    <property type="molecule type" value="Genomic_DNA"/>
</dbReference>
<accession>A0AA49GNY8</accession>
<gene>
    <name evidence="1" type="ORF">K4G66_25360</name>
</gene>
<evidence type="ECO:0000313" key="1">
    <source>
        <dbReference type="EMBL" id="WKN35701.1"/>
    </source>
</evidence>
<evidence type="ECO:0008006" key="2">
    <source>
        <dbReference type="Google" id="ProtNLM"/>
    </source>
</evidence>
<dbReference type="Pfam" id="PF07676">
    <property type="entry name" value="PD40"/>
    <property type="match status" value="2"/>
</dbReference>
<reference evidence="1" key="1">
    <citation type="journal article" date="2023" name="Comput. Struct. Biotechnol. J.">
        <title>Discovery of a novel marine Bacteroidetes with a rich repertoire of carbohydrate-active enzymes.</title>
        <authorList>
            <person name="Chen B."/>
            <person name="Liu G."/>
            <person name="Chen Q."/>
            <person name="Wang H."/>
            <person name="Liu L."/>
            <person name="Tang K."/>
        </authorList>
    </citation>
    <scope>NUCLEOTIDE SEQUENCE</scope>
    <source>
        <strain evidence="1">TK19036</strain>
    </source>
</reference>